<gene>
    <name evidence="1" type="ORF">RPERSI_LOCUS17658</name>
</gene>
<dbReference type="EMBL" id="CAJVQC010045574">
    <property type="protein sequence ID" value="CAG8781528.1"/>
    <property type="molecule type" value="Genomic_DNA"/>
</dbReference>
<accession>A0ACA9R836</accession>
<keyword evidence="2" id="KW-1185">Reference proteome</keyword>
<organism evidence="1 2">
    <name type="scientific">Racocetra persica</name>
    <dbReference type="NCBI Taxonomy" id="160502"/>
    <lineage>
        <taxon>Eukaryota</taxon>
        <taxon>Fungi</taxon>
        <taxon>Fungi incertae sedis</taxon>
        <taxon>Mucoromycota</taxon>
        <taxon>Glomeromycotina</taxon>
        <taxon>Glomeromycetes</taxon>
        <taxon>Diversisporales</taxon>
        <taxon>Gigasporaceae</taxon>
        <taxon>Racocetra</taxon>
    </lineage>
</organism>
<comment type="caution">
    <text evidence="1">The sequence shown here is derived from an EMBL/GenBank/DDBJ whole genome shotgun (WGS) entry which is preliminary data.</text>
</comment>
<proteinExistence type="predicted"/>
<evidence type="ECO:0000313" key="1">
    <source>
        <dbReference type="EMBL" id="CAG8781528.1"/>
    </source>
</evidence>
<sequence length="113" mass="13129">VPKIINSAELKHTGYLKFIEFIRAENSMADLTYRFDIISNLTLQHEPYHVTSYIDMKLNNVVILHPEKLEQISPNYEFLKAAKKYKPKFVGLYQGNVSPHPRCKEDDETSTSQ</sequence>
<evidence type="ECO:0000313" key="2">
    <source>
        <dbReference type="Proteomes" id="UP000789920"/>
    </source>
</evidence>
<reference evidence="1" key="1">
    <citation type="submission" date="2021-06" db="EMBL/GenBank/DDBJ databases">
        <authorList>
            <person name="Kallberg Y."/>
            <person name="Tangrot J."/>
            <person name="Rosling A."/>
        </authorList>
    </citation>
    <scope>NUCLEOTIDE SEQUENCE</scope>
    <source>
        <strain evidence="1">MA461A</strain>
    </source>
</reference>
<protein>
    <submittedName>
        <fullName evidence="1">25996_t:CDS:1</fullName>
    </submittedName>
</protein>
<feature type="non-terminal residue" evidence="1">
    <location>
        <position position="113"/>
    </location>
</feature>
<name>A0ACA9R836_9GLOM</name>
<dbReference type="Proteomes" id="UP000789920">
    <property type="component" value="Unassembled WGS sequence"/>
</dbReference>
<feature type="non-terminal residue" evidence="1">
    <location>
        <position position="1"/>
    </location>
</feature>